<dbReference type="InterPro" id="IPR049172">
    <property type="entry name" value="DUF6857_pln"/>
</dbReference>
<evidence type="ECO:0000259" key="2">
    <source>
        <dbReference type="Pfam" id="PF21647"/>
    </source>
</evidence>
<dbReference type="EMBL" id="CP126660">
    <property type="protein sequence ID" value="WKA01646.1"/>
    <property type="molecule type" value="Genomic_DNA"/>
</dbReference>
<proteinExistence type="predicted"/>
<dbReference type="InterPro" id="IPR010341">
    <property type="entry name" value="DUF936_pln"/>
</dbReference>
<name>A0ABY9D4R9_VITVI</name>
<feature type="domain" description="DUF6857" evidence="2">
    <location>
        <begin position="10"/>
        <end position="102"/>
    </location>
</feature>
<feature type="compositionally biased region" description="Polar residues" evidence="1">
    <location>
        <begin position="7"/>
        <end position="24"/>
    </location>
</feature>
<reference evidence="3 4" key="1">
    <citation type="journal article" date="2023" name="Hortic Res">
        <title>The complete reference genome for grapevine (Vitis vinifera L.) genetics and breeding.</title>
        <authorList>
            <person name="Shi X."/>
            <person name="Cao S."/>
            <person name="Wang X."/>
            <person name="Huang S."/>
            <person name="Wang Y."/>
            <person name="Liu Z."/>
            <person name="Liu W."/>
            <person name="Leng X."/>
            <person name="Peng Y."/>
            <person name="Wang N."/>
            <person name="Wang Y."/>
            <person name="Ma Z."/>
            <person name="Xu X."/>
            <person name="Zhang F."/>
            <person name="Xue H."/>
            <person name="Zhong H."/>
            <person name="Wang Y."/>
            <person name="Zhang K."/>
            <person name="Velt A."/>
            <person name="Avia K."/>
            <person name="Holtgrawe D."/>
            <person name="Grimplet J."/>
            <person name="Matus J.T."/>
            <person name="Ware D."/>
            <person name="Wu X."/>
            <person name="Wang H."/>
            <person name="Liu C."/>
            <person name="Fang Y."/>
            <person name="Rustenholz C."/>
            <person name="Cheng Z."/>
            <person name="Xiao H."/>
            <person name="Zhou Y."/>
        </authorList>
    </citation>
    <scope>NUCLEOTIDE SEQUENCE [LARGE SCALE GENOMIC DNA]</scope>
    <source>
        <strain evidence="4">cv. Pinot noir / PN40024</strain>
        <tissue evidence="3">Leaf</tissue>
    </source>
</reference>
<evidence type="ECO:0000313" key="4">
    <source>
        <dbReference type="Proteomes" id="UP001227230"/>
    </source>
</evidence>
<gene>
    <name evidence="3" type="ORF">VitviT2T_019917</name>
</gene>
<organism evidence="3 4">
    <name type="scientific">Vitis vinifera</name>
    <name type="common">Grape</name>
    <dbReference type="NCBI Taxonomy" id="29760"/>
    <lineage>
        <taxon>Eukaryota</taxon>
        <taxon>Viridiplantae</taxon>
        <taxon>Streptophyta</taxon>
        <taxon>Embryophyta</taxon>
        <taxon>Tracheophyta</taxon>
        <taxon>Spermatophyta</taxon>
        <taxon>Magnoliopsida</taxon>
        <taxon>eudicotyledons</taxon>
        <taxon>Gunneridae</taxon>
        <taxon>Pentapetalae</taxon>
        <taxon>rosids</taxon>
        <taxon>Vitales</taxon>
        <taxon>Vitaceae</taxon>
        <taxon>Viteae</taxon>
        <taxon>Vitis</taxon>
    </lineage>
</organism>
<sequence length="153" mass="16928">MLVLENSIKNASTKTQAKPCQTVGSKLATLGTPRRPGDGPTASQKPRPPPPTEWIRGNGLDEAIDLGEMLRMESQDWFLGFVERFLDADVDISTLSDNGQIATETIDKLRKEIYEYFLTHVTLAAALEREVTGESPLCMATFWHATSRPCATF</sequence>
<feature type="region of interest" description="Disordered" evidence="1">
    <location>
        <begin position="1"/>
        <end position="58"/>
    </location>
</feature>
<protein>
    <recommendedName>
        <fullName evidence="2">DUF6857 domain-containing protein</fullName>
    </recommendedName>
</protein>
<dbReference type="PANTHER" id="PTHR31928:SF4">
    <property type="entry name" value="OS08G0541500 PROTEIN"/>
    <property type="match status" value="1"/>
</dbReference>
<dbReference type="Pfam" id="PF21647">
    <property type="entry name" value="DUF6857"/>
    <property type="match status" value="1"/>
</dbReference>
<keyword evidence="4" id="KW-1185">Reference proteome</keyword>
<evidence type="ECO:0000313" key="3">
    <source>
        <dbReference type="EMBL" id="WKA01646.1"/>
    </source>
</evidence>
<dbReference type="PANTHER" id="PTHR31928">
    <property type="entry name" value="EXPRESSED PROTEIN"/>
    <property type="match status" value="1"/>
</dbReference>
<dbReference type="Proteomes" id="UP001227230">
    <property type="component" value="Chromosome 13"/>
</dbReference>
<evidence type="ECO:0000256" key="1">
    <source>
        <dbReference type="SAM" id="MobiDB-lite"/>
    </source>
</evidence>
<accession>A0ABY9D4R9</accession>